<dbReference type="SUPFAM" id="SSF57850">
    <property type="entry name" value="RING/U-box"/>
    <property type="match status" value="1"/>
</dbReference>
<dbReference type="Pfam" id="PF01485">
    <property type="entry name" value="IBR"/>
    <property type="match status" value="1"/>
</dbReference>
<evidence type="ECO:0000256" key="1">
    <source>
        <dbReference type="ARBA" id="ARBA00001798"/>
    </source>
</evidence>
<evidence type="ECO:0000256" key="3">
    <source>
        <dbReference type="ARBA" id="ARBA00022679"/>
    </source>
</evidence>
<dbReference type="RefSeq" id="XP_013290209.1">
    <property type="nucleotide sequence ID" value="XM_013434755.1"/>
</dbReference>
<dbReference type="PANTHER" id="PTHR11685">
    <property type="entry name" value="RBR FAMILY RING FINGER AND IBR DOMAIN-CONTAINING"/>
    <property type="match status" value="1"/>
</dbReference>
<evidence type="ECO:0000313" key="11">
    <source>
        <dbReference type="Proteomes" id="UP000053029"/>
    </source>
</evidence>
<dbReference type="SMART" id="SM00647">
    <property type="entry name" value="IBR"/>
    <property type="match status" value="1"/>
</dbReference>
<dbReference type="InterPro" id="IPR031127">
    <property type="entry name" value="E3_UB_ligase_RBR"/>
</dbReference>
<protein>
    <recommendedName>
        <fullName evidence="2">RBR-type E3 ubiquitin transferase</fullName>
        <ecNumber evidence="2">2.3.2.31</ecNumber>
    </recommendedName>
</protein>
<evidence type="ECO:0000256" key="6">
    <source>
        <dbReference type="ARBA" id="ARBA00022771"/>
    </source>
</evidence>
<gene>
    <name evidence="10" type="ORF">Z517_01797</name>
</gene>
<dbReference type="HOGENOM" id="CLU_796928_0_0_1"/>
<evidence type="ECO:0000313" key="10">
    <source>
        <dbReference type="EMBL" id="KIW86401.1"/>
    </source>
</evidence>
<evidence type="ECO:0000256" key="8">
    <source>
        <dbReference type="ARBA" id="ARBA00022833"/>
    </source>
</evidence>
<evidence type="ECO:0000256" key="2">
    <source>
        <dbReference type="ARBA" id="ARBA00012251"/>
    </source>
</evidence>
<dbReference type="PROSITE" id="PS51873">
    <property type="entry name" value="TRIAD"/>
    <property type="match status" value="1"/>
</dbReference>
<evidence type="ECO:0000256" key="5">
    <source>
        <dbReference type="ARBA" id="ARBA00022737"/>
    </source>
</evidence>
<organism evidence="10 11">
    <name type="scientific">Fonsecaea pedrosoi CBS 271.37</name>
    <dbReference type="NCBI Taxonomy" id="1442368"/>
    <lineage>
        <taxon>Eukaryota</taxon>
        <taxon>Fungi</taxon>
        <taxon>Dikarya</taxon>
        <taxon>Ascomycota</taxon>
        <taxon>Pezizomycotina</taxon>
        <taxon>Eurotiomycetes</taxon>
        <taxon>Chaetothyriomycetidae</taxon>
        <taxon>Chaetothyriales</taxon>
        <taxon>Herpotrichiellaceae</taxon>
        <taxon>Fonsecaea</taxon>
    </lineage>
</organism>
<evidence type="ECO:0000256" key="7">
    <source>
        <dbReference type="ARBA" id="ARBA00022786"/>
    </source>
</evidence>
<dbReference type="VEuPathDB" id="FungiDB:Z517_01797"/>
<dbReference type="GO" id="GO:0061630">
    <property type="term" value="F:ubiquitin protein ligase activity"/>
    <property type="evidence" value="ECO:0007669"/>
    <property type="project" value="UniProtKB-EC"/>
</dbReference>
<reference evidence="10 11" key="1">
    <citation type="submission" date="2015-01" db="EMBL/GenBank/DDBJ databases">
        <title>The Genome Sequence of Fonsecaea pedrosoi CBS 271.37.</title>
        <authorList>
            <consortium name="The Broad Institute Genomics Platform"/>
            <person name="Cuomo C."/>
            <person name="de Hoog S."/>
            <person name="Gorbushina A."/>
            <person name="Stielow B."/>
            <person name="Teixiera M."/>
            <person name="Abouelleil A."/>
            <person name="Chapman S.B."/>
            <person name="Priest M."/>
            <person name="Young S.K."/>
            <person name="Wortman J."/>
            <person name="Nusbaum C."/>
            <person name="Birren B."/>
        </authorList>
    </citation>
    <scope>NUCLEOTIDE SEQUENCE [LARGE SCALE GENOMIC DNA]</scope>
    <source>
        <strain evidence="10 11">CBS 271.37</strain>
    </source>
</reference>
<keyword evidence="4" id="KW-0479">Metal-binding</keyword>
<dbReference type="CDD" id="cd22584">
    <property type="entry name" value="Rcat_RBR_unk"/>
    <property type="match status" value="1"/>
</dbReference>
<accession>A0A0D2E8B5</accession>
<dbReference type="GO" id="GO:0016567">
    <property type="term" value="P:protein ubiquitination"/>
    <property type="evidence" value="ECO:0007669"/>
    <property type="project" value="InterPro"/>
</dbReference>
<keyword evidence="8" id="KW-0862">Zinc</keyword>
<dbReference type="Proteomes" id="UP000053029">
    <property type="component" value="Unassembled WGS sequence"/>
</dbReference>
<dbReference type="OrthoDB" id="9977870at2759"/>
<proteinExistence type="predicted"/>
<name>A0A0D2E8B5_9EURO</name>
<dbReference type="GeneID" id="25301287"/>
<dbReference type="InterPro" id="IPR002867">
    <property type="entry name" value="IBR_dom"/>
</dbReference>
<keyword evidence="7" id="KW-0833">Ubl conjugation pathway</keyword>
<comment type="catalytic activity">
    <reaction evidence="1">
        <text>[E2 ubiquitin-conjugating enzyme]-S-ubiquitinyl-L-cysteine + [acceptor protein]-L-lysine = [E2 ubiquitin-conjugating enzyme]-L-cysteine + [acceptor protein]-N(6)-ubiquitinyl-L-lysine.</text>
        <dbReference type="EC" id="2.3.2.31"/>
    </reaction>
</comment>
<evidence type="ECO:0000256" key="4">
    <source>
        <dbReference type="ARBA" id="ARBA00022723"/>
    </source>
</evidence>
<feature type="domain" description="RING-type" evidence="9">
    <location>
        <begin position="163"/>
        <end position="346"/>
    </location>
</feature>
<dbReference type="EC" id="2.3.2.31" evidence="2"/>
<dbReference type="InterPro" id="IPR044066">
    <property type="entry name" value="TRIAD_supradom"/>
</dbReference>
<keyword evidence="6" id="KW-0863">Zinc-finger</keyword>
<dbReference type="GO" id="GO:0008270">
    <property type="term" value="F:zinc ion binding"/>
    <property type="evidence" value="ECO:0007669"/>
    <property type="project" value="UniProtKB-KW"/>
</dbReference>
<keyword evidence="11" id="KW-1185">Reference proteome</keyword>
<dbReference type="Gene3D" id="1.20.120.1750">
    <property type="match status" value="1"/>
</dbReference>
<dbReference type="EMBL" id="KN846969">
    <property type="protein sequence ID" value="KIW86401.1"/>
    <property type="molecule type" value="Genomic_DNA"/>
</dbReference>
<evidence type="ECO:0000259" key="9">
    <source>
        <dbReference type="PROSITE" id="PS51873"/>
    </source>
</evidence>
<dbReference type="STRING" id="1442368.A0A0D2E8B5"/>
<dbReference type="AlphaFoldDB" id="A0A0D2E8B5"/>
<keyword evidence="5" id="KW-0677">Repeat</keyword>
<dbReference type="CDD" id="cd20335">
    <property type="entry name" value="BRcat_RBR"/>
    <property type="match status" value="1"/>
</dbReference>
<sequence>MLIHNSSLADEIYALNAIYGEGQFVATYSDAHHTTVSMRLPGLSYSFLLHVLDNYPQSPPKVLGVDNLVESLKQEVQQNAVYLGACVQAVHSCETVCLYDAIEEFQTVYTVLQAHTRQSRDPREDAQLNSAKRAIILKDLAARARAKASAGGHESITTDSRFDVVDCVVCMDAFFRVDVVSLECRHLFYGARNMFKTRSEIKCCGQSVPLKVIREHGGLDAEAVDVLAHWLEEVHAPNPVYCPWEDCLAHIPSFWVKGDYVKCPFCKKRMCMGCRGKEHSGLCMRDKKLERLIKRQKWKFCPDCGHLVERKEGCNHMTCVCSSEFCYRCGKTWERSGPTCDCGFFRPLD</sequence>
<keyword evidence="3" id="KW-0808">Transferase</keyword>